<dbReference type="EMBL" id="JARKIB010000038">
    <property type="protein sequence ID" value="KAJ7759878.1"/>
    <property type="molecule type" value="Genomic_DNA"/>
</dbReference>
<sequence length="238" mass="26288">MPQSDDLEPPRKSQKKSAPLVGILEGDSGDEKPRRRKGNKYMPKPTPRHFVEAHGAATVGGAAVLLPPPPSKGVTWRQGRHFHRAQTDRTANKIQGRRPFKIQHLPRRKSGGTEWTPSYLTSSEHRKAKEMEDWHYTNLPTVQNKGEKTTASNRYHIFGHHMCHGCVAGQGSSAVKGAEEKRIAIVLLRRQLSGLHLGLPPATVDTVQRVPCHGCRARAVEDFGSLPRHGHGTGLSRG</sequence>
<dbReference type="Proteomes" id="UP001215598">
    <property type="component" value="Unassembled WGS sequence"/>
</dbReference>
<reference evidence="2" key="1">
    <citation type="submission" date="2023-03" db="EMBL/GenBank/DDBJ databases">
        <title>Massive genome expansion in bonnet fungi (Mycena s.s.) driven by repeated elements and novel gene families across ecological guilds.</title>
        <authorList>
            <consortium name="Lawrence Berkeley National Laboratory"/>
            <person name="Harder C.B."/>
            <person name="Miyauchi S."/>
            <person name="Viragh M."/>
            <person name="Kuo A."/>
            <person name="Thoen E."/>
            <person name="Andreopoulos B."/>
            <person name="Lu D."/>
            <person name="Skrede I."/>
            <person name="Drula E."/>
            <person name="Henrissat B."/>
            <person name="Morin E."/>
            <person name="Kohler A."/>
            <person name="Barry K."/>
            <person name="LaButti K."/>
            <person name="Morin E."/>
            <person name="Salamov A."/>
            <person name="Lipzen A."/>
            <person name="Mereny Z."/>
            <person name="Hegedus B."/>
            <person name="Baldrian P."/>
            <person name="Stursova M."/>
            <person name="Weitz H."/>
            <person name="Taylor A."/>
            <person name="Grigoriev I.V."/>
            <person name="Nagy L.G."/>
            <person name="Martin F."/>
            <person name="Kauserud H."/>
        </authorList>
    </citation>
    <scope>NUCLEOTIDE SEQUENCE</scope>
    <source>
        <strain evidence="2">CBHHK182m</strain>
    </source>
</reference>
<proteinExistence type="predicted"/>
<evidence type="ECO:0000313" key="2">
    <source>
        <dbReference type="EMBL" id="KAJ7759878.1"/>
    </source>
</evidence>
<keyword evidence="3" id="KW-1185">Reference proteome</keyword>
<evidence type="ECO:0000256" key="1">
    <source>
        <dbReference type="SAM" id="MobiDB-lite"/>
    </source>
</evidence>
<evidence type="ECO:0000313" key="3">
    <source>
        <dbReference type="Proteomes" id="UP001215598"/>
    </source>
</evidence>
<organism evidence="2 3">
    <name type="scientific">Mycena metata</name>
    <dbReference type="NCBI Taxonomy" id="1033252"/>
    <lineage>
        <taxon>Eukaryota</taxon>
        <taxon>Fungi</taxon>
        <taxon>Dikarya</taxon>
        <taxon>Basidiomycota</taxon>
        <taxon>Agaricomycotina</taxon>
        <taxon>Agaricomycetes</taxon>
        <taxon>Agaricomycetidae</taxon>
        <taxon>Agaricales</taxon>
        <taxon>Marasmiineae</taxon>
        <taxon>Mycenaceae</taxon>
        <taxon>Mycena</taxon>
    </lineage>
</organism>
<protein>
    <submittedName>
        <fullName evidence="2">Uncharacterized protein</fullName>
    </submittedName>
</protein>
<dbReference type="AlphaFoldDB" id="A0AAD7J9N0"/>
<feature type="region of interest" description="Disordered" evidence="1">
    <location>
        <begin position="1"/>
        <end position="46"/>
    </location>
</feature>
<name>A0AAD7J9N0_9AGAR</name>
<gene>
    <name evidence="2" type="ORF">B0H16DRAFT_1456597</name>
</gene>
<accession>A0AAD7J9N0</accession>
<comment type="caution">
    <text evidence="2">The sequence shown here is derived from an EMBL/GenBank/DDBJ whole genome shotgun (WGS) entry which is preliminary data.</text>
</comment>